<dbReference type="InterPro" id="IPR036236">
    <property type="entry name" value="Znf_C2H2_sf"/>
</dbReference>
<gene>
    <name evidence="7" type="ORF">BC938DRAFT_477373</name>
</gene>
<keyword evidence="3" id="KW-0862">Zinc</keyword>
<dbReference type="Pfam" id="PF00096">
    <property type="entry name" value="zf-C2H2"/>
    <property type="match status" value="3"/>
</dbReference>
<evidence type="ECO:0000313" key="8">
    <source>
        <dbReference type="Proteomes" id="UP000274822"/>
    </source>
</evidence>
<dbReference type="PANTHER" id="PTHR23235">
    <property type="entry name" value="KRUEPPEL-LIKE TRANSCRIPTION FACTOR"/>
    <property type="match status" value="1"/>
</dbReference>
<evidence type="ECO:0000256" key="3">
    <source>
        <dbReference type="ARBA" id="ARBA00022833"/>
    </source>
</evidence>
<accession>A0A433QPG3</accession>
<evidence type="ECO:0000313" key="7">
    <source>
        <dbReference type="EMBL" id="RUS31649.1"/>
    </source>
</evidence>
<keyword evidence="1" id="KW-0479">Metal-binding</keyword>
<feature type="non-terminal residue" evidence="7">
    <location>
        <position position="1"/>
    </location>
</feature>
<dbReference type="InterPro" id="IPR013087">
    <property type="entry name" value="Znf_C2H2_type"/>
</dbReference>
<dbReference type="Proteomes" id="UP000274822">
    <property type="component" value="Unassembled WGS sequence"/>
</dbReference>
<protein>
    <recommendedName>
        <fullName evidence="6">C2H2-type domain-containing protein</fullName>
    </recommendedName>
</protein>
<feature type="region of interest" description="Disordered" evidence="5">
    <location>
        <begin position="252"/>
        <end position="287"/>
    </location>
</feature>
<evidence type="ECO:0000259" key="6">
    <source>
        <dbReference type="PROSITE" id="PS50157"/>
    </source>
</evidence>
<proteinExistence type="predicted"/>
<sequence>QPATTTWPTVYKVYNPTQKIHLPHFQILKGRFFFCNLNNSEKKKTPMSAQHTQYALFSLPPLSMGNAAQYNEDLDFNSDFTIFDNEPPVRTTNNSTPMSNDKQSEFFLSFGHELSDPSFNQPAEPIYSFNFEPITPLQPTPYDSPYQSPLMELFDTPITAPHNTPFFTPYQSPFEDFAEDPELSPAVSFKEYENDEGYGTTEYNRLYPNHFDGNPFTLVCTPAEDRPHDFDDDESAGSLFAPLSNNRDDYIIEDASGSRPANRKRKSSDSSDTHRNVAHDSPPRRFPCKHPGCDKAFARLFNLTTHEKTHDPHREKPFSCKDCPKTFARKHDLYRHEASVHRGERLFSCKRCTKPFSRKDALRRHVSVKGCPGTVSPPDASSPTSSELSSSEM</sequence>
<dbReference type="PANTHER" id="PTHR23235:SF120">
    <property type="entry name" value="KRUPPEL-LIKE FACTOR 15"/>
    <property type="match status" value="1"/>
</dbReference>
<evidence type="ECO:0000256" key="5">
    <source>
        <dbReference type="SAM" id="MobiDB-lite"/>
    </source>
</evidence>
<dbReference type="AlphaFoldDB" id="A0A433QPG3"/>
<dbReference type="PROSITE" id="PS50157">
    <property type="entry name" value="ZINC_FINGER_C2H2_2"/>
    <property type="match status" value="3"/>
</dbReference>
<keyword evidence="2 4" id="KW-0863">Zinc-finger</keyword>
<dbReference type="PROSITE" id="PS00028">
    <property type="entry name" value="ZINC_FINGER_C2H2_1"/>
    <property type="match status" value="2"/>
</dbReference>
<keyword evidence="8" id="KW-1185">Reference proteome</keyword>
<feature type="domain" description="C2H2-type" evidence="6">
    <location>
        <begin position="318"/>
        <end position="346"/>
    </location>
</feature>
<evidence type="ECO:0000256" key="1">
    <source>
        <dbReference type="ARBA" id="ARBA00022723"/>
    </source>
</evidence>
<dbReference type="GO" id="GO:0000981">
    <property type="term" value="F:DNA-binding transcription factor activity, RNA polymerase II-specific"/>
    <property type="evidence" value="ECO:0007669"/>
    <property type="project" value="TreeGrafter"/>
</dbReference>
<comment type="caution">
    <text evidence="7">The sequence shown here is derived from an EMBL/GenBank/DDBJ whole genome shotgun (WGS) entry which is preliminary data.</text>
</comment>
<feature type="domain" description="C2H2-type" evidence="6">
    <location>
        <begin position="286"/>
        <end position="315"/>
    </location>
</feature>
<name>A0A433QPG3_9FUNG</name>
<organism evidence="7 8">
    <name type="scientific">Jimgerdemannia flammicorona</name>
    <dbReference type="NCBI Taxonomy" id="994334"/>
    <lineage>
        <taxon>Eukaryota</taxon>
        <taxon>Fungi</taxon>
        <taxon>Fungi incertae sedis</taxon>
        <taxon>Mucoromycota</taxon>
        <taxon>Mucoromycotina</taxon>
        <taxon>Endogonomycetes</taxon>
        <taxon>Endogonales</taxon>
        <taxon>Endogonaceae</taxon>
        <taxon>Jimgerdemannia</taxon>
    </lineage>
</organism>
<dbReference type="Gene3D" id="3.30.160.60">
    <property type="entry name" value="Classic Zinc Finger"/>
    <property type="match status" value="3"/>
</dbReference>
<dbReference type="SUPFAM" id="SSF57667">
    <property type="entry name" value="beta-beta-alpha zinc fingers"/>
    <property type="match status" value="2"/>
</dbReference>
<feature type="domain" description="C2H2-type" evidence="6">
    <location>
        <begin position="347"/>
        <end position="365"/>
    </location>
</feature>
<dbReference type="GO" id="GO:0008270">
    <property type="term" value="F:zinc ion binding"/>
    <property type="evidence" value="ECO:0007669"/>
    <property type="project" value="UniProtKB-KW"/>
</dbReference>
<evidence type="ECO:0000256" key="2">
    <source>
        <dbReference type="ARBA" id="ARBA00022771"/>
    </source>
</evidence>
<dbReference type="SMART" id="SM00355">
    <property type="entry name" value="ZnF_C2H2"/>
    <property type="match status" value="3"/>
</dbReference>
<dbReference type="FunFam" id="3.30.160.60:FF:000065">
    <property type="entry name" value="B-cell CLL/lymphoma 6, member B"/>
    <property type="match status" value="1"/>
</dbReference>
<evidence type="ECO:0000256" key="4">
    <source>
        <dbReference type="PROSITE-ProRule" id="PRU00042"/>
    </source>
</evidence>
<dbReference type="EMBL" id="RBNJ01002736">
    <property type="protein sequence ID" value="RUS31649.1"/>
    <property type="molecule type" value="Genomic_DNA"/>
</dbReference>
<reference evidence="7 8" key="1">
    <citation type="journal article" date="2018" name="New Phytol.">
        <title>Phylogenomics of Endogonaceae and evolution of mycorrhizas within Mucoromycota.</title>
        <authorList>
            <person name="Chang Y."/>
            <person name="Desiro A."/>
            <person name="Na H."/>
            <person name="Sandor L."/>
            <person name="Lipzen A."/>
            <person name="Clum A."/>
            <person name="Barry K."/>
            <person name="Grigoriev I.V."/>
            <person name="Martin F.M."/>
            <person name="Stajich J.E."/>
            <person name="Smith M.E."/>
            <person name="Bonito G."/>
            <person name="Spatafora J.W."/>
        </authorList>
    </citation>
    <scope>NUCLEOTIDE SEQUENCE [LARGE SCALE GENOMIC DNA]</scope>
    <source>
        <strain evidence="7 8">AD002</strain>
    </source>
</reference>
<dbReference type="GO" id="GO:0000978">
    <property type="term" value="F:RNA polymerase II cis-regulatory region sequence-specific DNA binding"/>
    <property type="evidence" value="ECO:0007669"/>
    <property type="project" value="TreeGrafter"/>
</dbReference>
<feature type="compositionally biased region" description="Basic and acidic residues" evidence="5">
    <location>
        <begin position="267"/>
        <end position="283"/>
    </location>
</feature>
<feature type="region of interest" description="Disordered" evidence="5">
    <location>
        <begin position="368"/>
        <end position="393"/>
    </location>
</feature>
<feature type="compositionally biased region" description="Low complexity" evidence="5">
    <location>
        <begin position="381"/>
        <end position="393"/>
    </location>
</feature>